<dbReference type="GO" id="GO:0046034">
    <property type="term" value="P:ATP metabolic process"/>
    <property type="evidence" value="ECO:0007669"/>
    <property type="project" value="InterPro"/>
</dbReference>
<dbReference type="SUPFAM" id="SSF52540">
    <property type="entry name" value="P-loop containing nucleoside triphosphate hydrolases"/>
    <property type="match status" value="1"/>
</dbReference>
<organism evidence="12 13">
    <name type="scientific">Trichogramma brassicae</name>
    <dbReference type="NCBI Taxonomy" id="86971"/>
    <lineage>
        <taxon>Eukaryota</taxon>
        <taxon>Metazoa</taxon>
        <taxon>Ecdysozoa</taxon>
        <taxon>Arthropoda</taxon>
        <taxon>Hexapoda</taxon>
        <taxon>Insecta</taxon>
        <taxon>Pterygota</taxon>
        <taxon>Neoptera</taxon>
        <taxon>Endopterygota</taxon>
        <taxon>Hymenoptera</taxon>
        <taxon>Apocrita</taxon>
        <taxon>Proctotrupomorpha</taxon>
        <taxon>Chalcidoidea</taxon>
        <taxon>Trichogrammatidae</taxon>
        <taxon>Trichogramma</taxon>
    </lineage>
</organism>
<evidence type="ECO:0000256" key="7">
    <source>
        <dbReference type="ARBA" id="ARBA00022967"/>
    </source>
</evidence>
<dbReference type="InterPro" id="IPR022878">
    <property type="entry name" value="V-ATPase_asu"/>
</dbReference>
<feature type="domain" description="ATP synthase A/B type C-terminal" evidence="11">
    <location>
        <begin position="260"/>
        <end position="352"/>
    </location>
</feature>
<dbReference type="Gene3D" id="3.40.50.300">
    <property type="entry name" value="P-loop containing nucleotide triphosphate hydrolases"/>
    <property type="match status" value="1"/>
</dbReference>
<dbReference type="GO" id="GO:0046961">
    <property type="term" value="F:proton-transporting ATPase activity, rotational mechanism"/>
    <property type="evidence" value="ECO:0007669"/>
    <property type="project" value="InterPro"/>
</dbReference>
<evidence type="ECO:0000256" key="1">
    <source>
        <dbReference type="ARBA" id="ARBA00008936"/>
    </source>
</evidence>
<dbReference type="PANTHER" id="PTHR43607">
    <property type="entry name" value="V-TYPE PROTON ATPASE CATALYTIC SUBUNIT A"/>
    <property type="match status" value="1"/>
</dbReference>
<dbReference type="InterPro" id="IPR055190">
    <property type="entry name" value="ATP-synt_VA_C"/>
</dbReference>
<evidence type="ECO:0000259" key="11">
    <source>
        <dbReference type="Pfam" id="PF22919"/>
    </source>
</evidence>
<keyword evidence="8" id="KW-0406">Ion transport</keyword>
<reference evidence="12 13" key="1">
    <citation type="submission" date="2020-02" db="EMBL/GenBank/DDBJ databases">
        <authorList>
            <person name="Ferguson B K."/>
        </authorList>
    </citation>
    <scope>NUCLEOTIDE SEQUENCE [LARGE SCALE GENOMIC DNA]</scope>
</reference>
<evidence type="ECO:0000313" key="12">
    <source>
        <dbReference type="EMBL" id="CAB0044991.1"/>
    </source>
</evidence>
<evidence type="ECO:0000256" key="9">
    <source>
        <dbReference type="ARBA" id="ARBA00048383"/>
    </source>
</evidence>
<dbReference type="Gene3D" id="1.10.1140.10">
    <property type="entry name" value="Bovine Mitochondrial F1-atpase, Atp Synthase Beta Chain, Chain D, domain 3"/>
    <property type="match status" value="1"/>
</dbReference>
<protein>
    <recommendedName>
        <fullName evidence="2">H(+)-transporting two-sector ATPase</fullName>
        <ecNumber evidence="2">7.1.2.2</ecNumber>
    </recommendedName>
</protein>
<accession>A0A6H5J6E7</accession>
<evidence type="ECO:0000256" key="8">
    <source>
        <dbReference type="ARBA" id="ARBA00023065"/>
    </source>
</evidence>
<evidence type="ECO:0000256" key="5">
    <source>
        <dbReference type="ARBA" id="ARBA00022781"/>
    </source>
</evidence>
<dbReference type="FunFam" id="1.10.1140.10:FF:000002">
    <property type="entry name" value="V-type proton ATPase catalytic subunit A"/>
    <property type="match status" value="1"/>
</dbReference>
<keyword evidence="6" id="KW-0067">ATP-binding</keyword>
<dbReference type="InterPro" id="IPR024034">
    <property type="entry name" value="ATPase_F1/V1_b/a_C"/>
</dbReference>
<dbReference type="Proteomes" id="UP000479190">
    <property type="component" value="Unassembled WGS sequence"/>
</dbReference>
<dbReference type="GO" id="GO:0005524">
    <property type="term" value="F:ATP binding"/>
    <property type="evidence" value="ECO:0007669"/>
    <property type="project" value="UniProtKB-KW"/>
</dbReference>
<dbReference type="CDD" id="cd01134">
    <property type="entry name" value="V_A-ATPase_A"/>
    <property type="match status" value="1"/>
</dbReference>
<evidence type="ECO:0000256" key="4">
    <source>
        <dbReference type="ARBA" id="ARBA00022741"/>
    </source>
</evidence>
<feature type="domain" description="ATPase F1/V1/A1 complex alpha/beta subunit nucleotide-binding" evidence="10">
    <location>
        <begin position="26"/>
        <end position="251"/>
    </location>
</feature>
<evidence type="ECO:0000256" key="6">
    <source>
        <dbReference type="ARBA" id="ARBA00022840"/>
    </source>
</evidence>
<sequence length="417" mass="46685">MLQIWPVRRARPYADKMRPRRPIVTGQRVLDGLFPCAQGATCALPGAFGCGKTGLSQALAKYSNSDVVVYVGCGERGNEMAELLRDFPKLRVEVDEASESIMKRSVLVANASNMPVAAREASIYTGVSIAEYFRDQGQNVALLADSTSRWAEALREISGRLGEMPADQGYPAYLNTRLANFYERAGRVRCRGSPRREGSVSIVGVVSPPGGDMADPVTSATLGVVQTYWALDKKLAERKHFPAINWSLSYSKSIEPLTHYYDANFPEFVELRRKILEMLQQEHELEKLTQIIGPTSLSEPEKLLLAVVRMLTEDFLQQNAQSSQDRFCPFYKTLGMMRNFVRFYELGLRAIETRQGGGGGDDDEPAMTWARIRTKLADTIDRLAIMKYLCPVHDGERVIAEELRKLTRGIEKAFEDI</sequence>
<dbReference type="Pfam" id="PF00006">
    <property type="entry name" value="ATP-synt_ab"/>
    <property type="match status" value="1"/>
</dbReference>
<comment type="catalytic activity">
    <reaction evidence="9">
        <text>ATP + H2O + 4 H(+)(in) = ADP + phosphate + 5 H(+)(out)</text>
        <dbReference type="Rhea" id="RHEA:57720"/>
        <dbReference type="ChEBI" id="CHEBI:15377"/>
        <dbReference type="ChEBI" id="CHEBI:15378"/>
        <dbReference type="ChEBI" id="CHEBI:30616"/>
        <dbReference type="ChEBI" id="CHEBI:43474"/>
        <dbReference type="ChEBI" id="CHEBI:456216"/>
        <dbReference type="EC" id="7.1.2.2"/>
    </reaction>
</comment>
<dbReference type="CDD" id="cd18111">
    <property type="entry name" value="ATP-synt_V_A-type_alpha_C"/>
    <property type="match status" value="1"/>
</dbReference>
<dbReference type="AlphaFoldDB" id="A0A6H5J6E7"/>
<dbReference type="OrthoDB" id="1676488at2759"/>
<keyword evidence="7" id="KW-1278">Translocase</keyword>
<dbReference type="InterPro" id="IPR020003">
    <property type="entry name" value="ATPase_a/bsu_AS"/>
</dbReference>
<dbReference type="InterPro" id="IPR000194">
    <property type="entry name" value="ATPase_F1/V1/A1_a/bsu_nucl-bd"/>
</dbReference>
<comment type="similarity">
    <text evidence="1">Belongs to the ATPase alpha/beta chains family.</text>
</comment>
<name>A0A6H5J6E7_9HYME</name>
<evidence type="ECO:0000256" key="3">
    <source>
        <dbReference type="ARBA" id="ARBA00022448"/>
    </source>
</evidence>
<evidence type="ECO:0000259" key="10">
    <source>
        <dbReference type="Pfam" id="PF00006"/>
    </source>
</evidence>
<gene>
    <name evidence="12" type="ORF">TBRA_LOCUS16550</name>
</gene>
<dbReference type="SUPFAM" id="SSF47917">
    <property type="entry name" value="C-terminal domain of alpha and beta subunits of F1 ATP synthase"/>
    <property type="match status" value="1"/>
</dbReference>
<dbReference type="PROSITE" id="PS00152">
    <property type="entry name" value="ATPASE_ALPHA_BETA"/>
    <property type="match status" value="1"/>
</dbReference>
<evidence type="ECO:0000313" key="13">
    <source>
        <dbReference type="Proteomes" id="UP000479190"/>
    </source>
</evidence>
<keyword evidence="5" id="KW-0375">Hydrogen ion transport</keyword>
<dbReference type="Pfam" id="PF22919">
    <property type="entry name" value="ATP-synt_VA_C"/>
    <property type="match status" value="1"/>
</dbReference>
<keyword evidence="3" id="KW-0813">Transport</keyword>
<dbReference type="EC" id="7.1.2.2" evidence="2"/>
<dbReference type="PANTHER" id="PTHR43607:SF1">
    <property type="entry name" value="H(+)-TRANSPORTING TWO-SECTOR ATPASE"/>
    <property type="match status" value="1"/>
</dbReference>
<keyword evidence="13" id="KW-1185">Reference proteome</keyword>
<keyword evidence="4" id="KW-0547">Nucleotide-binding</keyword>
<dbReference type="InterPro" id="IPR027417">
    <property type="entry name" value="P-loop_NTPase"/>
</dbReference>
<proteinExistence type="inferred from homology"/>
<dbReference type="NCBIfam" id="NF003220">
    <property type="entry name" value="PRK04192.1"/>
    <property type="match status" value="1"/>
</dbReference>
<evidence type="ECO:0000256" key="2">
    <source>
        <dbReference type="ARBA" id="ARBA00012473"/>
    </source>
</evidence>
<dbReference type="EMBL" id="CADCXV010001511">
    <property type="protein sequence ID" value="CAB0044991.1"/>
    <property type="molecule type" value="Genomic_DNA"/>
</dbReference>